<dbReference type="AlphaFoldDB" id="A0A6A6UK67"/>
<keyword evidence="2" id="KW-1185">Reference proteome</keyword>
<proteinExistence type="predicted"/>
<reference evidence="1" key="1">
    <citation type="journal article" date="2020" name="Stud. Mycol.">
        <title>101 Dothideomycetes genomes: a test case for predicting lifestyles and emergence of pathogens.</title>
        <authorList>
            <person name="Haridas S."/>
            <person name="Albert R."/>
            <person name="Binder M."/>
            <person name="Bloem J."/>
            <person name="Labutti K."/>
            <person name="Salamov A."/>
            <person name="Andreopoulos B."/>
            <person name="Baker S."/>
            <person name="Barry K."/>
            <person name="Bills G."/>
            <person name="Bluhm B."/>
            <person name="Cannon C."/>
            <person name="Castanera R."/>
            <person name="Culley D."/>
            <person name="Daum C."/>
            <person name="Ezra D."/>
            <person name="Gonzalez J."/>
            <person name="Henrissat B."/>
            <person name="Kuo A."/>
            <person name="Liang C."/>
            <person name="Lipzen A."/>
            <person name="Lutzoni F."/>
            <person name="Magnuson J."/>
            <person name="Mondo S."/>
            <person name="Nolan M."/>
            <person name="Ohm R."/>
            <person name="Pangilinan J."/>
            <person name="Park H.-J."/>
            <person name="Ramirez L."/>
            <person name="Alfaro M."/>
            <person name="Sun H."/>
            <person name="Tritt A."/>
            <person name="Yoshinaga Y."/>
            <person name="Zwiers L.-H."/>
            <person name="Turgeon B."/>
            <person name="Goodwin S."/>
            <person name="Spatafora J."/>
            <person name="Crous P."/>
            <person name="Grigoriev I."/>
        </authorList>
    </citation>
    <scope>NUCLEOTIDE SEQUENCE</scope>
    <source>
        <strain evidence="1">CBS 115976</strain>
    </source>
</reference>
<dbReference type="Proteomes" id="UP000799302">
    <property type="component" value="Unassembled WGS sequence"/>
</dbReference>
<gene>
    <name evidence="1" type="ORF">BT63DRAFT_452377</name>
</gene>
<protein>
    <submittedName>
        <fullName evidence="1">Uncharacterized protein</fullName>
    </submittedName>
</protein>
<name>A0A6A6UK67_9PEZI</name>
<sequence length="139" mass="15091">MQTSTALVICRPKIGSRDKSRSLGPTSVPVVCSDPLDSKLPWPIYGDSQRPQAPLMMVIATGATLTAKITLKIFPLVEKDPNRAPDSRSFDCNEIPEIARPGSPELLKAKVHRIRAIAAMAYLLSLGPKLTWNGLIEGD</sequence>
<evidence type="ECO:0000313" key="1">
    <source>
        <dbReference type="EMBL" id="KAF2671873.1"/>
    </source>
</evidence>
<accession>A0A6A6UK67</accession>
<evidence type="ECO:0000313" key="2">
    <source>
        <dbReference type="Proteomes" id="UP000799302"/>
    </source>
</evidence>
<dbReference type="EMBL" id="MU004232">
    <property type="protein sequence ID" value="KAF2671873.1"/>
    <property type="molecule type" value="Genomic_DNA"/>
</dbReference>
<organism evidence="1 2">
    <name type="scientific">Microthyrium microscopicum</name>
    <dbReference type="NCBI Taxonomy" id="703497"/>
    <lineage>
        <taxon>Eukaryota</taxon>
        <taxon>Fungi</taxon>
        <taxon>Dikarya</taxon>
        <taxon>Ascomycota</taxon>
        <taxon>Pezizomycotina</taxon>
        <taxon>Dothideomycetes</taxon>
        <taxon>Dothideomycetes incertae sedis</taxon>
        <taxon>Microthyriales</taxon>
        <taxon>Microthyriaceae</taxon>
        <taxon>Microthyrium</taxon>
    </lineage>
</organism>